<evidence type="ECO:0000313" key="2">
    <source>
        <dbReference type="EMBL" id="KAJ8892150.1"/>
    </source>
</evidence>
<dbReference type="Gene3D" id="3.30.420.10">
    <property type="entry name" value="Ribonuclease H-like superfamily/Ribonuclease H"/>
    <property type="match status" value="1"/>
</dbReference>
<keyword evidence="3" id="KW-1185">Reference proteome</keyword>
<evidence type="ECO:0000313" key="3">
    <source>
        <dbReference type="Proteomes" id="UP001159363"/>
    </source>
</evidence>
<feature type="domain" description="DDE-1" evidence="1">
    <location>
        <begin position="1"/>
        <end position="92"/>
    </location>
</feature>
<gene>
    <name evidence="2" type="ORF">PR048_004730</name>
</gene>
<reference evidence="2 3" key="1">
    <citation type="submission" date="2023-02" db="EMBL/GenBank/DDBJ databases">
        <title>LHISI_Scaffold_Assembly.</title>
        <authorList>
            <person name="Stuart O.P."/>
            <person name="Cleave R."/>
            <person name="Magrath M.J.L."/>
            <person name="Mikheyev A.S."/>
        </authorList>
    </citation>
    <scope>NUCLEOTIDE SEQUENCE [LARGE SCALE GENOMIC DNA]</scope>
    <source>
        <strain evidence="2">Daus_M_001</strain>
        <tissue evidence="2">Leg muscle</tissue>
    </source>
</reference>
<dbReference type="Pfam" id="PF03184">
    <property type="entry name" value="DDE_1"/>
    <property type="match status" value="1"/>
</dbReference>
<proteinExistence type="predicted"/>
<comment type="caution">
    <text evidence="2">The sequence shown here is derived from an EMBL/GenBank/DDBJ whole genome shotgun (WGS) entry which is preliminary data.</text>
</comment>
<sequence length="187" mass="21133">MTGELFYEFMTNIFHPKLVEKNISLPVVLFIDGHLSHLTLHTSKFCDEHGIILVALLPNATYILQPMDVGVFRLLKNGWKKAVHECLISKIQMPSIIPFVLKKLQNALPKCGIYPWDPSVIDTNKKIAKSSTLPDVTSPRSLHISCDTTGISQELEKFLGKEKLSQVIIVGDVWNGDVRDTSLFEFW</sequence>
<dbReference type="EMBL" id="JARBHB010000002">
    <property type="protein sequence ID" value="KAJ8892150.1"/>
    <property type="molecule type" value="Genomic_DNA"/>
</dbReference>
<protein>
    <recommendedName>
        <fullName evidence="1">DDE-1 domain-containing protein</fullName>
    </recommendedName>
</protein>
<name>A0ABQ9I785_9NEOP</name>
<evidence type="ECO:0000259" key="1">
    <source>
        <dbReference type="Pfam" id="PF03184"/>
    </source>
</evidence>
<accession>A0ABQ9I785</accession>
<dbReference type="InterPro" id="IPR004875">
    <property type="entry name" value="DDE_SF_endonuclease_dom"/>
</dbReference>
<organism evidence="2 3">
    <name type="scientific">Dryococelus australis</name>
    <dbReference type="NCBI Taxonomy" id="614101"/>
    <lineage>
        <taxon>Eukaryota</taxon>
        <taxon>Metazoa</taxon>
        <taxon>Ecdysozoa</taxon>
        <taxon>Arthropoda</taxon>
        <taxon>Hexapoda</taxon>
        <taxon>Insecta</taxon>
        <taxon>Pterygota</taxon>
        <taxon>Neoptera</taxon>
        <taxon>Polyneoptera</taxon>
        <taxon>Phasmatodea</taxon>
        <taxon>Verophasmatodea</taxon>
        <taxon>Anareolatae</taxon>
        <taxon>Phasmatidae</taxon>
        <taxon>Eurycanthinae</taxon>
        <taxon>Dryococelus</taxon>
    </lineage>
</organism>
<dbReference type="Proteomes" id="UP001159363">
    <property type="component" value="Chromosome 2"/>
</dbReference>
<dbReference type="InterPro" id="IPR036397">
    <property type="entry name" value="RNaseH_sf"/>
</dbReference>